<reference evidence="1 2" key="1">
    <citation type="journal article" date="2021" name="Hortic Res">
        <title>High-quality reference genome and annotation aids understanding of berry development for evergreen blueberry (Vaccinium darrowii).</title>
        <authorList>
            <person name="Yu J."/>
            <person name="Hulse-Kemp A.M."/>
            <person name="Babiker E."/>
            <person name="Staton M."/>
        </authorList>
    </citation>
    <scope>NUCLEOTIDE SEQUENCE [LARGE SCALE GENOMIC DNA]</scope>
    <source>
        <strain evidence="2">cv. NJ 8807/NJ 8810</strain>
        <tissue evidence="1">Young leaf</tissue>
    </source>
</reference>
<sequence length="288" mass="33032">MDSEMQDLELEKEFEVEEDHGLLQNNPVVVEVVDVDNQVEVAEGDGGNNGRKRKLPPRPRLKPKDKQPSTRTPAKCWQHFEKIYEGGILKWGECKYCKKRYAAETQKHGTSNLRGHIPDGCKEYPYNDQKKGQQNLSFKQTDEGVEDGEEDEVEEWLNEALAEVEVREVGQGESKGRAAGEAMEKRVIEIMKRLYDVYANAGEVRVEAPRAMPSATMNDDCNDPRLSLASRFKTFLEEECASECESEVEKYLIHPCEPRKVEEKDKEEEFDILVCKELGHWCSDEMMP</sequence>
<comment type="caution">
    <text evidence="1">The sequence shown here is derived from an EMBL/GenBank/DDBJ whole genome shotgun (WGS) entry which is preliminary data.</text>
</comment>
<name>A0ACB7XW36_9ERIC</name>
<evidence type="ECO:0000313" key="1">
    <source>
        <dbReference type="EMBL" id="KAH7844685.1"/>
    </source>
</evidence>
<dbReference type="EMBL" id="CM037151">
    <property type="protein sequence ID" value="KAH7844685.1"/>
    <property type="molecule type" value="Genomic_DNA"/>
</dbReference>
<evidence type="ECO:0000313" key="2">
    <source>
        <dbReference type="Proteomes" id="UP000828048"/>
    </source>
</evidence>
<protein>
    <submittedName>
        <fullName evidence="1">Uncharacterized protein</fullName>
    </submittedName>
</protein>
<proteinExistence type="predicted"/>
<keyword evidence="2" id="KW-1185">Reference proteome</keyword>
<gene>
    <name evidence="1" type="ORF">Vadar_030638</name>
</gene>
<accession>A0ACB7XW36</accession>
<organism evidence="1 2">
    <name type="scientific">Vaccinium darrowii</name>
    <dbReference type="NCBI Taxonomy" id="229202"/>
    <lineage>
        <taxon>Eukaryota</taxon>
        <taxon>Viridiplantae</taxon>
        <taxon>Streptophyta</taxon>
        <taxon>Embryophyta</taxon>
        <taxon>Tracheophyta</taxon>
        <taxon>Spermatophyta</taxon>
        <taxon>Magnoliopsida</taxon>
        <taxon>eudicotyledons</taxon>
        <taxon>Gunneridae</taxon>
        <taxon>Pentapetalae</taxon>
        <taxon>asterids</taxon>
        <taxon>Ericales</taxon>
        <taxon>Ericaceae</taxon>
        <taxon>Vaccinioideae</taxon>
        <taxon>Vaccinieae</taxon>
        <taxon>Vaccinium</taxon>
    </lineage>
</organism>
<dbReference type="Proteomes" id="UP000828048">
    <property type="component" value="Chromosome 1"/>
</dbReference>